<dbReference type="Proteomes" id="UP000250235">
    <property type="component" value="Unassembled WGS sequence"/>
</dbReference>
<reference evidence="2 3" key="1">
    <citation type="journal article" date="2015" name="Proc. Natl. Acad. Sci. U.S.A.">
        <title>The resurrection genome of Boea hygrometrica: A blueprint for survival of dehydration.</title>
        <authorList>
            <person name="Xiao L."/>
            <person name="Yang G."/>
            <person name="Zhang L."/>
            <person name="Yang X."/>
            <person name="Zhao S."/>
            <person name="Ji Z."/>
            <person name="Zhou Q."/>
            <person name="Hu M."/>
            <person name="Wang Y."/>
            <person name="Chen M."/>
            <person name="Xu Y."/>
            <person name="Jin H."/>
            <person name="Xiao X."/>
            <person name="Hu G."/>
            <person name="Bao F."/>
            <person name="Hu Y."/>
            <person name="Wan P."/>
            <person name="Li L."/>
            <person name="Deng X."/>
            <person name="Kuang T."/>
            <person name="Xiang C."/>
            <person name="Zhu J.K."/>
            <person name="Oliver M.J."/>
            <person name="He Y."/>
        </authorList>
    </citation>
    <scope>NUCLEOTIDE SEQUENCE [LARGE SCALE GENOMIC DNA]</scope>
    <source>
        <strain evidence="3">cv. XS01</strain>
    </source>
</reference>
<proteinExistence type="predicted"/>
<accession>A0A2Z7D589</accession>
<gene>
    <name evidence="2" type="ORF">F511_21620</name>
</gene>
<sequence length="227" mass="25326">MSLFDLQDVCIAIGSLPTLDLPMVVDVIGIYVLKGPYYRSDQIVDRSYDEVTLIGMNRIVSMTFRVVRTNQYNQDLGLIHSTNGNHLESPNEGSSIDHQVTIYLHAQNITMFPTNETCSKMMRRRFVVATGSPAASEFRRYCLLLVFELDLQRSYGLDEIVFDGCEGERQYRTLILPAGTIATMCRVVNYHSSWARQQQVELFDESGNPGSTAGRGFNPAGGAPRGG</sequence>
<evidence type="ECO:0000313" key="2">
    <source>
        <dbReference type="EMBL" id="KZV52438.1"/>
    </source>
</evidence>
<keyword evidence="3" id="KW-1185">Reference proteome</keyword>
<evidence type="ECO:0000256" key="1">
    <source>
        <dbReference type="SAM" id="MobiDB-lite"/>
    </source>
</evidence>
<organism evidence="2 3">
    <name type="scientific">Dorcoceras hygrometricum</name>
    <dbReference type="NCBI Taxonomy" id="472368"/>
    <lineage>
        <taxon>Eukaryota</taxon>
        <taxon>Viridiplantae</taxon>
        <taxon>Streptophyta</taxon>
        <taxon>Embryophyta</taxon>
        <taxon>Tracheophyta</taxon>
        <taxon>Spermatophyta</taxon>
        <taxon>Magnoliopsida</taxon>
        <taxon>eudicotyledons</taxon>
        <taxon>Gunneridae</taxon>
        <taxon>Pentapetalae</taxon>
        <taxon>asterids</taxon>
        <taxon>lamiids</taxon>
        <taxon>Lamiales</taxon>
        <taxon>Gesneriaceae</taxon>
        <taxon>Didymocarpoideae</taxon>
        <taxon>Trichosporeae</taxon>
        <taxon>Loxocarpinae</taxon>
        <taxon>Dorcoceras</taxon>
    </lineage>
</organism>
<protein>
    <submittedName>
        <fullName evidence="2">Uncharacterized protein</fullName>
    </submittedName>
</protein>
<name>A0A2Z7D589_9LAMI</name>
<dbReference type="EMBL" id="KQ991063">
    <property type="protein sequence ID" value="KZV52438.1"/>
    <property type="molecule type" value="Genomic_DNA"/>
</dbReference>
<evidence type="ECO:0000313" key="3">
    <source>
        <dbReference type="Proteomes" id="UP000250235"/>
    </source>
</evidence>
<feature type="region of interest" description="Disordered" evidence="1">
    <location>
        <begin position="205"/>
        <end position="227"/>
    </location>
</feature>
<dbReference type="AlphaFoldDB" id="A0A2Z7D589"/>